<dbReference type="SUPFAM" id="SSF52833">
    <property type="entry name" value="Thioredoxin-like"/>
    <property type="match status" value="1"/>
</dbReference>
<keyword evidence="4" id="KW-1185">Reference proteome</keyword>
<comment type="caution">
    <text evidence="3">The sequence shown here is derived from an EMBL/GenBank/DDBJ whole genome shotgun (WGS) entry which is preliminary data.</text>
</comment>
<sequence length="147" mass="16860">MKTRNYLVVLLILARVSTVSAQEWQLDLKDAQKLALETDRKIVLVFSGSDWCAPCIKLDKEIWQSAEFQTYARENYVMLRADFPRKKANQLSEAQAIKNGKLAEKYNPNGYFPLVVILDNKAEVLGETGYKKMSPQEYISHLNSFNP</sequence>
<keyword evidence="1 2" id="KW-0732">Signal</keyword>
<reference evidence="4" key="1">
    <citation type="journal article" date="2019" name="Int. J. Syst. Evol. Microbiol.">
        <title>The Global Catalogue of Microorganisms (GCM) 10K type strain sequencing project: providing services to taxonomists for standard genome sequencing and annotation.</title>
        <authorList>
            <consortium name="The Broad Institute Genomics Platform"/>
            <consortium name="The Broad Institute Genome Sequencing Center for Infectious Disease"/>
            <person name="Wu L."/>
            <person name="Ma J."/>
        </authorList>
    </citation>
    <scope>NUCLEOTIDE SEQUENCE [LARGE SCALE GENOMIC DNA]</scope>
    <source>
        <strain evidence="4">CECT 7706</strain>
    </source>
</reference>
<dbReference type="InterPro" id="IPR036249">
    <property type="entry name" value="Thioredoxin-like_sf"/>
</dbReference>
<evidence type="ECO:0000313" key="3">
    <source>
        <dbReference type="EMBL" id="MDN3689791.1"/>
    </source>
</evidence>
<evidence type="ECO:0000256" key="2">
    <source>
        <dbReference type="SAM" id="SignalP"/>
    </source>
</evidence>
<dbReference type="Pfam" id="PF13899">
    <property type="entry name" value="Thioredoxin_7"/>
    <property type="match status" value="1"/>
</dbReference>
<accession>A0ABT8CDM3</accession>
<gene>
    <name evidence="3" type="ORF">QWZ15_18355</name>
</gene>
<dbReference type="EMBL" id="JAUFQS010000047">
    <property type="protein sequence ID" value="MDN3689791.1"/>
    <property type="molecule type" value="Genomic_DNA"/>
</dbReference>
<dbReference type="RefSeq" id="WP_163383666.1">
    <property type="nucleotide sequence ID" value="NZ_JAUFQS010000047.1"/>
</dbReference>
<evidence type="ECO:0000256" key="1">
    <source>
        <dbReference type="ARBA" id="ARBA00022729"/>
    </source>
</evidence>
<dbReference type="PANTHER" id="PTHR15337:SF11">
    <property type="entry name" value="THIOREDOXIN DOMAIN-CONTAINING PROTEIN"/>
    <property type="match status" value="1"/>
</dbReference>
<protein>
    <submittedName>
        <fullName evidence="3">Thioredoxin family protein</fullName>
    </submittedName>
</protein>
<dbReference type="Gene3D" id="3.40.30.10">
    <property type="entry name" value="Glutaredoxin"/>
    <property type="match status" value="1"/>
</dbReference>
<organism evidence="3 4">
    <name type="scientific">Cyclobacterium jeungdonense</name>
    <dbReference type="NCBI Taxonomy" id="708087"/>
    <lineage>
        <taxon>Bacteria</taxon>
        <taxon>Pseudomonadati</taxon>
        <taxon>Bacteroidota</taxon>
        <taxon>Cytophagia</taxon>
        <taxon>Cytophagales</taxon>
        <taxon>Cyclobacteriaceae</taxon>
        <taxon>Cyclobacterium</taxon>
    </lineage>
</organism>
<dbReference type="Proteomes" id="UP001236663">
    <property type="component" value="Unassembled WGS sequence"/>
</dbReference>
<dbReference type="PANTHER" id="PTHR15337">
    <property type="entry name" value="ANTERIOR GRADIENT PROTEIN-RELATED"/>
    <property type="match status" value="1"/>
</dbReference>
<proteinExistence type="predicted"/>
<feature type="signal peptide" evidence="2">
    <location>
        <begin position="1"/>
        <end position="21"/>
    </location>
</feature>
<name>A0ABT8CDM3_9BACT</name>
<dbReference type="InterPro" id="IPR051099">
    <property type="entry name" value="AGR/TXD"/>
</dbReference>
<feature type="chain" id="PRO_5046863495" evidence="2">
    <location>
        <begin position="22"/>
        <end position="147"/>
    </location>
</feature>
<evidence type="ECO:0000313" key="4">
    <source>
        <dbReference type="Proteomes" id="UP001236663"/>
    </source>
</evidence>